<dbReference type="AlphaFoldDB" id="A0A1F5JPP0"/>
<dbReference type="EMBL" id="MFCV01000045">
    <property type="protein sequence ID" value="OGE30556.1"/>
    <property type="molecule type" value="Genomic_DNA"/>
</dbReference>
<organism evidence="1 2">
    <name type="scientific">Candidatus Daviesbacteria bacterium RIFCSPHIGHO2_02_FULL_36_13</name>
    <dbReference type="NCBI Taxonomy" id="1797768"/>
    <lineage>
        <taxon>Bacteria</taxon>
        <taxon>Candidatus Daviesiibacteriota</taxon>
    </lineage>
</organism>
<evidence type="ECO:0000313" key="2">
    <source>
        <dbReference type="Proteomes" id="UP000176902"/>
    </source>
</evidence>
<dbReference type="STRING" id="1797768.A3C59_00210"/>
<name>A0A1F5JPP0_9BACT</name>
<accession>A0A1F5JPP0</accession>
<proteinExistence type="predicted"/>
<dbReference type="Proteomes" id="UP000176902">
    <property type="component" value="Unassembled WGS sequence"/>
</dbReference>
<protein>
    <submittedName>
        <fullName evidence="1">Uncharacterized protein</fullName>
    </submittedName>
</protein>
<reference evidence="1 2" key="1">
    <citation type="journal article" date="2016" name="Nat. Commun.">
        <title>Thousands of microbial genomes shed light on interconnected biogeochemical processes in an aquifer system.</title>
        <authorList>
            <person name="Anantharaman K."/>
            <person name="Brown C.T."/>
            <person name="Hug L.A."/>
            <person name="Sharon I."/>
            <person name="Castelle C.J."/>
            <person name="Probst A.J."/>
            <person name="Thomas B.C."/>
            <person name="Singh A."/>
            <person name="Wilkins M.J."/>
            <person name="Karaoz U."/>
            <person name="Brodie E.L."/>
            <person name="Williams K.H."/>
            <person name="Hubbard S.S."/>
            <person name="Banfield J.F."/>
        </authorList>
    </citation>
    <scope>NUCLEOTIDE SEQUENCE [LARGE SCALE GENOMIC DNA]</scope>
</reference>
<gene>
    <name evidence="1" type="ORF">A3C59_00210</name>
</gene>
<comment type="caution">
    <text evidence="1">The sequence shown here is derived from an EMBL/GenBank/DDBJ whole genome shotgun (WGS) entry which is preliminary data.</text>
</comment>
<evidence type="ECO:0000313" key="1">
    <source>
        <dbReference type="EMBL" id="OGE30556.1"/>
    </source>
</evidence>
<sequence>MPEFVNVIPKDIPLTETQVAALGKINWAHEVPHPDGGTQPQFGLKQITVEKPDGRELIRRDSQGRPERIFVANSPTLLKVGSWNSGFSSLQFVNLGIHGPISTYILSLEEIVEPIIPDRINEIGNFVVEVNRTQTQDLESRFVLEAQQRIVDMYQGYITSGIMESDDEFVRKLLEDASVSLKLVRDSREQIPGRVRGLVPKAQELGVVYIDERGDHSQRGVIFDPEAIDIVFTPDTDDLSLTDFTNHSREVLRWSKATDLERIAASYRK</sequence>